<sequence>MSSSRKNKDDGSSLKDRLDAELLTQLTSKKHQLKNEQQQKQELERQKKIEARKQREANKSFEELLQESNMDWKKFK</sequence>
<dbReference type="EMBL" id="FNFL01000001">
    <property type="protein sequence ID" value="SDJ66105.1"/>
    <property type="molecule type" value="Genomic_DNA"/>
</dbReference>
<dbReference type="InterPro" id="IPR024980">
    <property type="entry name" value="DUF3886"/>
</dbReference>
<dbReference type="AlphaFoldDB" id="A0A1G8VL69"/>
<protein>
    <recommendedName>
        <fullName evidence="4">DUF3886 domain-containing protein</fullName>
    </recommendedName>
</protein>
<name>A0A1G8VL69_9BACI</name>
<feature type="region of interest" description="Disordered" evidence="1">
    <location>
        <begin position="27"/>
        <end position="76"/>
    </location>
</feature>
<organism evidence="2 3">
    <name type="scientific">Sediminibacillus albus</name>
    <dbReference type="NCBI Taxonomy" id="407036"/>
    <lineage>
        <taxon>Bacteria</taxon>
        <taxon>Bacillati</taxon>
        <taxon>Bacillota</taxon>
        <taxon>Bacilli</taxon>
        <taxon>Bacillales</taxon>
        <taxon>Bacillaceae</taxon>
        <taxon>Sediminibacillus</taxon>
    </lineage>
</organism>
<evidence type="ECO:0000313" key="3">
    <source>
        <dbReference type="Proteomes" id="UP000198694"/>
    </source>
</evidence>
<dbReference type="STRING" id="407036.SAMN05216243_0148"/>
<reference evidence="2 3" key="1">
    <citation type="submission" date="2016-10" db="EMBL/GenBank/DDBJ databases">
        <authorList>
            <person name="de Groot N.N."/>
        </authorList>
    </citation>
    <scope>NUCLEOTIDE SEQUENCE [LARGE SCALE GENOMIC DNA]</scope>
    <source>
        <strain evidence="2 3">CGMCC 1.6502</strain>
    </source>
</reference>
<gene>
    <name evidence="2" type="ORF">SAMN05216243_0148</name>
</gene>
<accession>A0A1G8VL69</accession>
<dbReference type="Pfam" id="PF13025">
    <property type="entry name" value="DUF3886"/>
    <property type="match status" value="1"/>
</dbReference>
<evidence type="ECO:0000313" key="2">
    <source>
        <dbReference type="EMBL" id="SDJ66105.1"/>
    </source>
</evidence>
<keyword evidence="3" id="KW-1185">Reference proteome</keyword>
<feature type="compositionally biased region" description="Basic and acidic residues" evidence="1">
    <location>
        <begin position="33"/>
        <end position="62"/>
    </location>
</feature>
<dbReference type="Proteomes" id="UP000198694">
    <property type="component" value="Unassembled WGS sequence"/>
</dbReference>
<dbReference type="RefSeq" id="WP_093210292.1">
    <property type="nucleotide sequence ID" value="NZ_FNFL01000001.1"/>
</dbReference>
<evidence type="ECO:0008006" key="4">
    <source>
        <dbReference type="Google" id="ProtNLM"/>
    </source>
</evidence>
<evidence type="ECO:0000256" key="1">
    <source>
        <dbReference type="SAM" id="MobiDB-lite"/>
    </source>
</evidence>
<proteinExistence type="predicted"/>